<keyword evidence="2" id="KW-0694">RNA-binding</keyword>
<dbReference type="InterPro" id="IPR004087">
    <property type="entry name" value="KH_dom"/>
</dbReference>
<feature type="compositionally biased region" description="Pro residues" evidence="3">
    <location>
        <begin position="208"/>
        <end position="217"/>
    </location>
</feature>
<feature type="region of interest" description="Disordered" evidence="3">
    <location>
        <begin position="162"/>
        <end position="222"/>
    </location>
</feature>
<dbReference type="SUPFAM" id="SSF54791">
    <property type="entry name" value="Eukaryotic type KH-domain (KH-domain type I)"/>
    <property type="match status" value="5"/>
</dbReference>
<evidence type="ECO:0000256" key="2">
    <source>
        <dbReference type="PROSITE-ProRule" id="PRU00117"/>
    </source>
</evidence>
<dbReference type="InterPro" id="IPR036612">
    <property type="entry name" value="KH_dom_type_1_sf"/>
</dbReference>
<dbReference type="EMBL" id="CAXHTA020000005">
    <property type="protein sequence ID" value="CAL5221672.1"/>
    <property type="molecule type" value="Genomic_DNA"/>
</dbReference>
<evidence type="ECO:0000256" key="3">
    <source>
        <dbReference type="SAM" id="MobiDB-lite"/>
    </source>
</evidence>
<dbReference type="PANTHER" id="PTHR10288">
    <property type="entry name" value="KH DOMAIN CONTAINING RNA BINDING PROTEIN"/>
    <property type="match status" value="1"/>
</dbReference>
<reference evidence="5 6" key="1">
    <citation type="submission" date="2024-06" db="EMBL/GenBank/DDBJ databases">
        <authorList>
            <person name="Kraege A."/>
            <person name="Thomma B."/>
        </authorList>
    </citation>
    <scope>NUCLEOTIDE SEQUENCE [LARGE SCALE GENOMIC DNA]</scope>
</reference>
<feature type="domain" description="K Homology" evidence="4">
    <location>
        <begin position="95"/>
        <end position="169"/>
    </location>
</feature>
<feature type="domain" description="K Homology" evidence="4">
    <location>
        <begin position="323"/>
        <end position="404"/>
    </location>
</feature>
<gene>
    <name evidence="5" type="primary">g3903</name>
    <name evidence="5" type="ORF">VP750_LOCUS3331</name>
</gene>
<sequence length="592" mass="62274">MQGNLRKRPRRLDEQRAEGGATIEQLRQSTQAHIKIERETPGCPERLICISSATGALEAQCRAQDALLCVQDRLAGSDTAELVHTVRSLLAMFCKAAAARLLVPDSNVGALMGKKGETLAELRKSSGATIRVHDSHETPSCGRSTDRVVTRPPAFNITAVATSAVQRQTQPEHSMSRHGDAGPPGGFRGQDAPDLAHQGRGGSLQQPPSRPLPPPHPSEASLLAKHDQPCFTPAAHPAETQLRCLVPATDIGHVIGRKGETVQSMREKSGATIKVHEGNSERKGMDRLVTLSSSSLPGRPGCPAQQALRLVCQACFAIPGRSPASPLRLLVPSEQVGAVLGKGGATISQIRSDSGATVRLVGLDPDEERHLPRDLGSGQHRVISIAGDPECALRALAAVTDLLQECQARNQLGAGLSRPNCRTPACHTSGGPACNTGHMQGGIPFQGHGAKGAYASSSGSPYDSPSRGDMLFDTPHNRHAGGPQQEHSSRFNPASAPGLCSEPGKLVKELRLVGVQVGCVLGKSGENIGQIRKISGAMVKMSDAPRGVSERMLRLTGFPEQVQAAMNLVQAFLLAGGAGSLDQAAALTYPSR</sequence>
<comment type="caution">
    <text evidence="5">The sequence shown here is derived from an EMBL/GenBank/DDBJ whole genome shotgun (WGS) entry which is preliminary data.</text>
</comment>
<keyword evidence="6" id="KW-1185">Reference proteome</keyword>
<keyword evidence="1" id="KW-0677">Repeat</keyword>
<feature type="region of interest" description="Disordered" evidence="3">
    <location>
        <begin position="1"/>
        <end position="20"/>
    </location>
</feature>
<feature type="domain" description="K Homology" evidence="4">
    <location>
        <begin position="504"/>
        <end position="574"/>
    </location>
</feature>
<dbReference type="Proteomes" id="UP001497392">
    <property type="component" value="Unassembled WGS sequence"/>
</dbReference>
<organism evidence="5 6">
    <name type="scientific">Coccomyxa viridis</name>
    <dbReference type="NCBI Taxonomy" id="1274662"/>
    <lineage>
        <taxon>Eukaryota</taxon>
        <taxon>Viridiplantae</taxon>
        <taxon>Chlorophyta</taxon>
        <taxon>core chlorophytes</taxon>
        <taxon>Trebouxiophyceae</taxon>
        <taxon>Trebouxiophyceae incertae sedis</taxon>
        <taxon>Coccomyxaceae</taxon>
        <taxon>Coccomyxa</taxon>
    </lineage>
</organism>
<dbReference type="PROSITE" id="PS50084">
    <property type="entry name" value="KH_TYPE_1"/>
    <property type="match status" value="4"/>
</dbReference>
<feature type="region of interest" description="Disordered" evidence="3">
    <location>
        <begin position="127"/>
        <end position="148"/>
    </location>
</feature>
<feature type="compositionally biased region" description="Low complexity" evidence="3">
    <location>
        <begin position="453"/>
        <end position="469"/>
    </location>
</feature>
<feature type="domain" description="K Homology" evidence="4">
    <location>
        <begin position="238"/>
        <end position="316"/>
    </location>
</feature>
<feature type="compositionally biased region" description="Basic residues" evidence="3">
    <location>
        <begin position="1"/>
        <end position="10"/>
    </location>
</feature>
<feature type="compositionally biased region" description="Polar residues" evidence="3">
    <location>
        <begin position="162"/>
        <end position="173"/>
    </location>
</feature>
<accession>A0ABP1FVV9</accession>
<dbReference type="InterPro" id="IPR004088">
    <property type="entry name" value="KH_dom_type_1"/>
</dbReference>
<proteinExistence type="predicted"/>
<dbReference type="Gene3D" id="3.30.1370.10">
    <property type="entry name" value="K Homology domain, type 1"/>
    <property type="match status" value="5"/>
</dbReference>
<evidence type="ECO:0000313" key="5">
    <source>
        <dbReference type="EMBL" id="CAL5221672.1"/>
    </source>
</evidence>
<evidence type="ECO:0000313" key="6">
    <source>
        <dbReference type="Proteomes" id="UP001497392"/>
    </source>
</evidence>
<evidence type="ECO:0000259" key="4">
    <source>
        <dbReference type="SMART" id="SM00322"/>
    </source>
</evidence>
<evidence type="ECO:0000256" key="1">
    <source>
        <dbReference type="ARBA" id="ARBA00022737"/>
    </source>
</evidence>
<protein>
    <submittedName>
        <fullName evidence="5">G3903 protein</fullName>
    </submittedName>
</protein>
<dbReference type="Pfam" id="PF00013">
    <property type="entry name" value="KH_1"/>
    <property type="match status" value="5"/>
</dbReference>
<name>A0ABP1FVV9_9CHLO</name>
<dbReference type="SMART" id="SM00322">
    <property type="entry name" value="KH"/>
    <property type="match status" value="4"/>
</dbReference>
<feature type="region of interest" description="Disordered" evidence="3">
    <location>
        <begin position="448"/>
        <end position="496"/>
    </location>
</feature>